<evidence type="ECO:0008006" key="4">
    <source>
        <dbReference type="Google" id="ProtNLM"/>
    </source>
</evidence>
<comment type="caution">
    <text evidence="2">The sequence shown here is derived from an EMBL/GenBank/DDBJ whole genome shotgun (WGS) entry which is preliminary data.</text>
</comment>
<keyword evidence="1" id="KW-0812">Transmembrane</keyword>
<gene>
    <name evidence="2" type="ORF">P168DRAFT_282543</name>
</gene>
<dbReference type="GeneID" id="36543513"/>
<accession>A0A2I1D1S6</accession>
<dbReference type="AlphaFoldDB" id="A0A2I1D1S6"/>
<evidence type="ECO:0000313" key="2">
    <source>
        <dbReference type="EMBL" id="PKY03831.1"/>
    </source>
</evidence>
<dbReference type="RefSeq" id="XP_024692425.1">
    <property type="nucleotide sequence ID" value="XM_024835989.1"/>
</dbReference>
<keyword evidence="1" id="KW-0472">Membrane</keyword>
<keyword evidence="3" id="KW-1185">Reference proteome</keyword>
<reference evidence="2" key="1">
    <citation type="submission" date="2016-12" db="EMBL/GenBank/DDBJ databases">
        <title>The genomes of Aspergillus section Nigri reveals drivers in fungal speciation.</title>
        <authorList>
            <consortium name="DOE Joint Genome Institute"/>
            <person name="Vesth T.C."/>
            <person name="Nybo J."/>
            <person name="Theobald S."/>
            <person name="Brandl J."/>
            <person name="Frisvad J.C."/>
            <person name="Nielsen K.F."/>
            <person name="Lyhne E.K."/>
            <person name="Kogle M.E."/>
            <person name="Kuo A."/>
            <person name="Riley R."/>
            <person name="Clum A."/>
            <person name="Nolan M."/>
            <person name="Lipzen A."/>
            <person name="Salamov A."/>
            <person name="Henrissat B."/>
            <person name="Wiebenga A."/>
            <person name="De vries R.P."/>
            <person name="Grigoriev I.V."/>
            <person name="Mortensen U.H."/>
            <person name="Andersen M.R."/>
            <person name="Baker S.E."/>
        </authorList>
    </citation>
    <scope>NUCLEOTIDE SEQUENCE</scope>
    <source>
        <strain evidence="2">IBT 28561</strain>
    </source>
</reference>
<feature type="transmembrane region" description="Helical" evidence="1">
    <location>
        <begin position="12"/>
        <end position="31"/>
    </location>
</feature>
<keyword evidence="1" id="KW-1133">Transmembrane helix</keyword>
<dbReference type="EMBL" id="MSFM01000007">
    <property type="protein sequence ID" value="PKY03831.1"/>
    <property type="molecule type" value="Genomic_DNA"/>
</dbReference>
<sequence>MQILPSESQPKALPFGFVADVLFQIIIHGGIGTVLKLRLLNTATHNTIKLLEPHICRWFMRVHKTQGFDPLLTLDPFTGAQNAVAVHTLPRLIYRQGIAERLARQIVPAVWGPFSDDGSSEMDFSAELRLAERLERGIYVQFHMADIARERRKPSAAVITGRLMILTQLLDEYHELPPNKRHAWRFDEHIGHVYTVLRWGYGEADIGQRRLQLRSYLDEQTEIDFHTTLRMLRELMERMLLRHGPKAWHRDAKNENSVISWFLLKQSPRSLAKLFLGPQDKCCSLDAKATDQELRRCYFSDPLDHYWRAWTNVPDLGCHDCDCKRRARSWSVKPALVDARGREFNREAEQYLREMWSERHVGLHRAFTMGYFNTVL</sequence>
<evidence type="ECO:0000313" key="3">
    <source>
        <dbReference type="Proteomes" id="UP000234254"/>
    </source>
</evidence>
<name>A0A2I1D1S6_ASPC2</name>
<dbReference type="VEuPathDB" id="FungiDB:P168DRAFT_282543"/>
<proteinExistence type="predicted"/>
<dbReference type="OrthoDB" id="546861at2759"/>
<protein>
    <recommendedName>
        <fullName evidence="4">SNARE domain protein</fullName>
    </recommendedName>
</protein>
<dbReference type="Proteomes" id="UP000234254">
    <property type="component" value="Unassembled WGS sequence"/>
</dbReference>
<evidence type="ECO:0000256" key="1">
    <source>
        <dbReference type="SAM" id="Phobius"/>
    </source>
</evidence>
<organism evidence="2 3">
    <name type="scientific">Aspergillus campestris (strain IBT 28561)</name>
    <dbReference type="NCBI Taxonomy" id="1392248"/>
    <lineage>
        <taxon>Eukaryota</taxon>
        <taxon>Fungi</taxon>
        <taxon>Dikarya</taxon>
        <taxon>Ascomycota</taxon>
        <taxon>Pezizomycotina</taxon>
        <taxon>Eurotiomycetes</taxon>
        <taxon>Eurotiomycetidae</taxon>
        <taxon>Eurotiales</taxon>
        <taxon>Aspergillaceae</taxon>
        <taxon>Aspergillus</taxon>
        <taxon>Aspergillus subgen. Circumdati</taxon>
    </lineage>
</organism>